<evidence type="ECO:0000313" key="1">
    <source>
        <dbReference type="EMBL" id="OGG05827.1"/>
    </source>
</evidence>
<organism evidence="1 2">
    <name type="scientific">Candidatus Gottesmanbacteria bacterium RIFCSPHIGHO2_01_FULL_42_12</name>
    <dbReference type="NCBI Taxonomy" id="1798377"/>
    <lineage>
        <taxon>Bacteria</taxon>
        <taxon>Candidatus Gottesmaniibacteriota</taxon>
    </lineage>
</organism>
<dbReference type="Proteomes" id="UP000178681">
    <property type="component" value="Unassembled WGS sequence"/>
</dbReference>
<gene>
    <name evidence="1" type="ORF">A2872_03085</name>
</gene>
<proteinExistence type="predicted"/>
<dbReference type="AlphaFoldDB" id="A0A1F5Z0X0"/>
<evidence type="ECO:0000313" key="2">
    <source>
        <dbReference type="Proteomes" id="UP000178681"/>
    </source>
</evidence>
<comment type="caution">
    <text evidence="1">The sequence shown here is derived from an EMBL/GenBank/DDBJ whole genome shotgun (WGS) entry which is preliminary data.</text>
</comment>
<sequence length="110" mass="12128">MRCEQARNIIRILIPLSIITLLAGSYYRENPNILVTPSPTRIPFPASVKGCQPVELVGGVLQKGDGTWIVAGGKDDVVIDNLNRTYFPGEILENPLGAHRCKRVSLTRMN</sequence>
<reference evidence="1 2" key="1">
    <citation type="journal article" date="2016" name="Nat. Commun.">
        <title>Thousands of microbial genomes shed light on interconnected biogeochemical processes in an aquifer system.</title>
        <authorList>
            <person name="Anantharaman K."/>
            <person name="Brown C.T."/>
            <person name="Hug L.A."/>
            <person name="Sharon I."/>
            <person name="Castelle C.J."/>
            <person name="Probst A.J."/>
            <person name="Thomas B.C."/>
            <person name="Singh A."/>
            <person name="Wilkins M.J."/>
            <person name="Karaoz U."/>
            <person name="Brodie E.L."/>
            <person name="Williams K.H."/>
            <person name="Hubbard S.S."/>
            <person name="Banfield J.F."/>
        </authorList>
    </citation>
    <scope>NUCLEOTIDE SEQUENCE [LARGE SCALE GENOMIC DNA]</scope>
</reference>
<name>A0A1F5Z0X0_9BACT</name>
<accession>A0A1F5Z0X0</accession>
<protein>
    <submittedName>
        <fullName evidence="1">Uncharacterized protein</fullName>
    </submittedName>
</protein>
<dbReference type="STRING" id="1798377.A2872_03085"/>
<dbReference type="EMBL" id="MFJG01000027">
    <property type="protein sequence ID" value="OGG05827.1"/>
    <property type="molecule type" value="Genomic_DNA"/>
</dbReference>